<feature type="chain" id="PRO_5006390682" description="SH3b domain-containing protein" evidence="2">
    <location>
        <begin position="32"/>
        <end position="299"/>
    </location>
</feature>
<keyword evidence="1 2" id="KW-0732">Signal</keyword>
<dbReference type="NCBIfam" id="NF047539">
    <property type="entry name" value="XAC2610_fam"/>
    <property type="match status" value="1"/>
</dbReference>
<name>A0A0R0AEN3_9GAMM</name>
<dbReference type="Pfam" id="PF01839">
    <property type="entry name" value="FG-GAP"/>
    <property type="match status" value="1"/>
</dbReference>
<dbReference type="OrthoDB" id="8431028at2"/>
<dbReference type="InterPro" id="IPR028994">
    <property type="entry name" value="Integrin_alpha_N"/>
</dbReference>
<evidence type="ECO:0000256" key="2">
    <source>
        <dbReference type="SAM" id="SignalP"/>
    </source>
</evidence>
<evidence type="ECO:0000256" key="1">
    <source>
        <dbReference type="ARBA" id="ARBA00022729"/>
    </source>
</evidence>
<gene>
    <name evidence="3" type="ORF">ARC78_07295</name>
</gene>
<dbReference type="AlphaFoldDB" id="A0A0R0AEN3"/>
<dbReference type="Proteomes" id="UP000050836">
    <property type="component" value="Unassembled WGS sequence"/>
</dbReference>
<evidence type="ECO:0000313" key="3">
    <source>
        <dbReference type="EMBL" id="KRG43420.1"/>
    </source>
</evidence>
<reference evidence="3 4" key="1">
    <citation type="submission" date="2015-10" db="EMBL/GenBank/DDBJ databases">
        <title>Genome sequencing and analysis of members of genus Stenotrophomonas.</title>
        <authorList>
            <person name="Patil P.P."/>
            <person name="Midha S."/>
            <person name="Patil P.B."/>
        </authorList>
    </citation>
    <scope>NUCLEOTIDE SEQUENCE [LARGE SCALE GENOMIC DNA]</scope>
    <source>
        <strain evidence="3 4">JCM 9942</strain>
    </source>
</reference>
<protein>
    <recommendedName>
        <fullName evidence="5">SH3b domain-containing protein</fullName>
    </recommendedName>
</protein>
<dbReference type="InterPro" id="IPR058087">
    <property type="entry name" value="XAC2610_dom"/>
</dbReference>
<accession>A0A0R0AEN3</accession>
<keyword evidence="4" id="KW-1185">Reference proteome</keyword>
<organism evidence="3 4">
    <name type="scientific">Stenotrophomonas pictorum JCM 9942</name>
    <dbReference type="NCBI Taxonomy" id="1236960"/>
    <lineage>
        <taxon>Bacteria</taxon>
        <taxon>Pseudomonadati</taxon>
        <taxon>Pseudomonadota</taxon>
        <taxon>Gammaproteobacteria</taxon>
        <taxon>Lysobacterales</taxon>
        <taxon>Lysobacteraceae</taxon>
        <taxon>Stenotrophomonas</taxon>
    </lineage>
</organism>
<dbReference type="EMBL" id="LLXS01000013">
    <property type="protein sequence ID" value="KRG43420.1"/>
    <property type="molecule type" value="Genomic_DNA"/>
</dbReference>
<proteinExistence type="predicted"/>
<dbReference type="InterPro" id="IPR013517">
    <property type="entry name" value="FG-GAP"/>
</dbReference>
<dbReference type="SUPFAM" id="SSF69318">
    <property type="entry name" value="Integrin alpha N-terminal domain"/>
    <property type="match status" value="1"/>
</dbReference>
<sequence>MTPPITRPRWRFAAFGLLLAAVVLPAAPARAADDREIRFEVTAAVSAHARLPGDGRVDVGTSRSSARQLLLASTDEEGGGTHLGHADYNFDGYQDLATRATLGQVNEAVTVYLYEPASGQFRTLAAPAGAHISCAGFWSLIPDPATRTLTSSCRSGPMWYSDVYRYQVDRVYLYRSMRGAMLDTARLAPVLDLGVAGDGDPEILTVWSTWDVAGKRVDSAIWDAFDPPLEDAPLPGRSASVVPDKLQLYSRAGDTVTRRYLRKGDRVELLDEAEGWLQLRYHNPRHGPVLGWVKLPPNG</sequence>
<evidence type="ECO:0008006" key="5">
    <source>
        <dbReference type="Google" id="ProtNLM"/>
    </source>
</evidence>
<comment type="caution">
    <text evidence="3">The sequence shown here is derived from an EMBL/GenBank/DDBJ whole genome shotgun (WGS) entry which is preliminary data.</text>
</comment>
<evidence type="ECO:0000313" key="4">
    <source>
        <dbReference type="Proteomes" id="UP000050836"/>
    </source>
</evidence>
<feature type="signal peptide" evidence="2">
    <location>
        <begin position="1"/>
        <end position="31"/>
    </location>
</feature>
<dbReference type="RefSeq" id="WP_054658498.1">
    <property type="nucleotide sequence ID" value="NZ_BAZI01000080.1"/>
</dbReference>